<reference evidence="5 6" key="1">
    <citation type="journal article" date="2015" name="Genome Announc.">
        <title>Complete Genome Sequencing of Stenotrophomonas acidaminiphila ZAC14D2_NAIMI4_2, a Multidrug-Resistant Strain Isolated from Sediments of a Polluted River in Mexico, Uncovers New Antibiotic Resistance Genes and a Novel Class-II Lasso Peptide Biosynthesis Gene Cluster.</title>
        <authorList>
            <person name="Vinuesa P."/>
            <person name="Ochoa-Sanchez L.E."/>
        </authorList>
    </citation>
    <scope>NUCLEOTIDE SEQUENCE [LARGE SCALE GENOMIC DNA]</scope>
    <source>
        <strain evidence="5 6">ZAC14D2_NAIMI4_2</strain>
    </source>
</reference>
<accession>A0A0S1B2Z0</accession>
<dbReference type="InterPro" id="IPR014729">
    <property type="entry name" value="Rossmann-like_a/b/a_fold"/>
</dbReference>
<evidence type="ECO:0000259" key="4">
    <source>
        <dbReference type="Pfam" id="PF00733"/>
    </source>
</evidence>
<dbReference type="InterPro" id="IPR001962">
    <property type="entry name" value="Asn_synthase"/>
</dbReference>
<dbReference type="InterPro" id="IPR051786">
    <property type="entry name" value="ASN_synthetase/amidase"/>
</dbReference>
<evidence type="ECO:0000256" key="3">
    <source>
        <dbReference type="ARBA" id="ARBA00048741"/>
    </source>
</evidence>
<organism evidence="5 6">
    <name type="scientific">Stenotrophomonas acidaminiphila</name>
    <dbReference type="NCBI Taxonomy" id="128780"/>
    <lineage>
        <taxon>Bacteria</taxon>
        <taxon>Pseudomonadati</taxon>
        <taxon>Pseudomonadota</taxon>
        <taxon>Gammaproteobacteria</taxon>
        <taxon>Lysobacterales</taxon>
        <taxon>Lysobacteraceae</taxon>
        <taxon>Stenotrophomonas</taxon>
    </lineage>
</organism>
<dbReference type="GO" id="GO:0004066">
    <property type="term" value="F:asparagine synthase (glutamine-hydrolyzing) activity"/>
    <property type="evidence" value="ECO:0007669"/>
    <property type="project" value="UniProtKB-EC"/>
</dbReference>
<comment type="catalytic activity">
    <reaction evidence="3">
        <text>L-aspartate + L-glutamine + ATP + H2O = L-asparagine + L-glutamate + AMP + diphosphate + H(+)</text>
        <dbReference type="Rhea" id="RHEA:12228"/>
        <dbReference type="ChEBI" id="CHEBI:15377"/>
        <dbReference type="ChEBI" id="CHEBI:15378"/>
        <dbReference type="ChEBI" id="CHEBI:29985"/>
        <dbReference type="ChEBI" id="CHEBI:29991"/>
        <dbReference type="ChEBI" id="CHEBI:30616"/>
        <dbReference type="ChEBI" id="CHEBI:33019"/>
        <dbReference type="ChEBI" id="CHEBI:58048"/>
        <dbReference type="ChEBI" id="CHEBI:58359"/>
        <dbReference type="ChEBI" id="CHEBI:456215"/>
        <dbReference type="EC" id="6.3.5.4"/>
    </reaction>
</comment>
<name>A0A0S1B2Z0_9GAMM</name>
<dbReference type="EMBL" id="CP012900">
    <property type="protein sequence ID" value="ALJ29425.1"/>
    <property type="molecule type" value="Genomic_DNA"/>
</dbReference>
<dbReference type="InterPro" id="IPR029055">
    <property type="entry name" value="Ntn_hydrolases_N"/>
</dbReference>
<proteinExistence type="predicted"/>
<protein>
    <recommendedName>
        <fullName evidence="2">asparagine synthase (glutamine-hydrolyzing)</fullName>
        <ecNumber evidence="2">6.3.5.4</ecNumber>
    </recommendedName>
</protein>
<comment type="pathway">
    <text evidence="1">Amino-acid biosynthesis; L-asparagine biosynthesis; L-asparagine from L-aspartate (L-Gln route): step 1/1.</text>
</comment>
<dbReference type="SUPFAM" id="SSF52402">
    <property type="entry name" value="Adenine nucleotide alpha hydrolases-like"/>
    <property type="match status" value="1"/>
</dbReference>
<dbReference type="Pfam" id="PF00733">
    <property type="entry name" value="Asn_synthase"/>
    <property type="match status" value="1"/>
</dbReference>
<keyword evidence="6" id="KW-1185">Reference proteome</keyword>
<dbReference type="AlphaFoldDB" id="A0A0S1B2Z0"/>
<dbReference type="GO" id="GO:0006529">
    <property type="term" value="P:asparagine biosynthetic process"/>
    <property type="evidence" value="ECO:0007669"/>
    <property type="project" value="InterPro"/>
</dbReference>
<dbReference type="PANTHER" id="PTHR43284">
    <property type="entry name" value="ASPARAGINE SYNTHETASE (GLUTAMINE-HYDROLYZING)"/>
    <property type="match status" value="1"/>
</dbReference>
<evidence type="ECO:0000313" key="6">
    <source>
        <dbReference type="Proteomes" id="UP000061010"/>
    </source>
</evidence>
<evidence type="ECO:0000256" key="2">
    <source>
        <dbReference type="ARBA" id="ARBA00012737"/>
    </source>
</evidence>
<dbReference type="Gene3D" id="3.40.50.620">
    <property type="entry name" value="HUPs"/>
    <property type="match status" value="2"/>
</dbReference>
<feature type="domain" description="Asparagine synthetase" evidence="4">
    <location>
        <begin position="235"/>
        <end position="575"/>
    </location>
</feature>
<dbReference type="OrthoDB" id="7053173at2"/>
<dbReference type="PANTHER" id="PTHR43284:SF1">
    <property type="entry name" value="ASPARAGINE SYNTHETASE"/>
    <property type="match status" value="1"/>
</dbReference>
<dbReference type="SUPFAM" id="SSF56235">
    <property type="entry name" value="N-terminal nucleophile aminohydrolases (Ntn hydrolases)"/>
    <property type="match status" value="1"/>
</dbReference>
<dbReference type="KEGG" id="sacz:AOT14_30760"/>
<gene>
    <name evidence="5" type="primary">stcC</name>
    <name evidence="5" type="ORF">AOT14_30760</name>
</gene>
<evidence type="ECO:0000256" key="1">
    <source>
        <dbReference type="ARBA" id="ARBA00005187"/>
    </source>
</evidence>
<dbReference type="Proteomes" id="UP000061010">
    <property type="component" value="Chromosome"/>
</dbReference>
<dbReference type="PATRIC" id="fig|128780.6.peg.3114"/>
<dbReference type="EC" id="6.3.5.4" evidence="2"/>
<sequence length="580" mass="63343">MAYRYLALLHPATGAQAPSIDEATYRLHPLRMQCHRPTTGCTLYASADTPVIVLPGQGLVLGHVFSRSGTPLTHARQFPPCPTPGDLRRHILDNCWGAYLIVQADPTHADRLTFQRDPEGGMPCLHRIADGSGFVASDVELPVRLGCYRRSIDWDAIGHRLLYPDIKTARTGLAGIRELLPGTRMDVQEGRTTLHAQWSPWDVINRQDPYASACEAADAVRAAVGMVTRAWAGVDRSILLELSGGLDSSVVGISLKDSAAEVACCTLVTPVPGADERRYASQVAALIGAPLDAQVMGLESVAHDFDVAPWTATPRVGMLQHATDAIMEQARHRHGATSFFSGGGGDTVFCYLTSAAPAVDAFRQRGAAQAIRAIRDLAGLHQCTVWKAGRLALRRQLRAHGPPCRPTDEFIAPARAPCAPDLHPWLELPGHALPGERERIFALAATQIYRESAPRAMRAHLRLPLLSQPVMEATLRAPSWMWIAGAQNRSLVRQAYADVLPQAVLARRSKGSFTGYIGALHARHRPRLREFLLDGMLHAQGIVDGASLEHCFEREPSPRDRSIGRILELCAVENWARHQS</sequence>
<evidence type="ECO:0000313" key="5">
    <source>
        <dbReference type="EMBL" id="ALJ29425.1"/>
    </source>
</evidence>